<evidence type="ECO:0000313" key="8">
    <source>
        <dbReference type="Proteomes" id="UP001501310"/>
    </source>
</evidence>
<feature type="domain" description="Outer membrane protein beta-barrel" evidence="6">
    <location>
        <begin position="10"/>
        <end position="273"/>
    </location>
</feature>
<comment type="subcellular location">
    <subcellularLocation>
        <location evidence="1">Membrane</location>
    </subcellularLocation>
</comment>
<evidence type="ECO:0000259" key="6">
    <source>
        <dbReference type="Pfam" id="PF13505"/>
    </source>
</evidence>
<proteinExistence type="inferred from homology"/>
<keyword evidence="2 5" id="KW-0732">Signal</keyword>
<comment type="caution">
    <text evidence="7">The sequence shown here is derived from an EMBL/GenBank/DDBJ whole genome shotgun (WGS) entry which is preliminary data.</text>
</comment>
<evidence type="ECO:0000256" key="5">
    <source>
        <dbReference type="SAM" id="SignalP"/>
    </source>
</evidence>
<accession>A0ABP7RMH1</accession>
<dbReference type="EMBL" id="BAAAZD010000001">
    <property type="protein sequence ID" value="GAA3999571.1"/>
    <property type="molecule type" value="Genomic_DNA"/>
</dbReference>
<organism evidence="7 8">
    <name type="scientific">Sphingomonas humi</name>
    <dbReference type="NCBI Taxonomy" id="335630"/>
    <lineage>
        <taxon>Bacteria</taxon>
        <taxon>Pseudomonadati</taxon>
        <taxon>Pseudomonadota</taxon>
        <taxon>Alphaproteobacteria</taxon>
        <taxon>Sphingomonadales</taxon>
        <taxon>Sphingomonadaceae</taxon>
        <taxon>Sphingomonas</taxon>
    </lineage>
</organism>
<dbReference type="SUPFAM" id="SSF56925">
    <property type="entry name" value="OMPA-like"/>
    <property type="match status" value="1"/>
</dbReference>
<gene>
    <name evidence="7" type="ORF">GCM10022211_06960</name>
</gene>
<feature type="signal peptide" evidence="5">
    <location>
        <begin position="1"/>
        <end position="22"/>
    </location>
</feature>
<dbReference type="RefSeq" id="WP_344708768.1">
    <property type="nucleotide sequence ID" value="NZ_BAAAZD010000001.1"/>
</dbReference>
<dbReference type="PANTHER" id="PTHR34001">
    <property type="entry name" value="BLL7405 PROTEIN"/>
    <property type="match status" value="1"/>
</dbReference>
<evidence type="ECO:0000256" key="4">
    <source>
        <dbReference type="ARBA" id="ARBA00038306"/>
    </source>
</evidence>
<evidence type="ECO:0000256" key="3">
    <source>
        <dbReference type="ARBA" id="ARBA00023136"/>
    </source>
</evidence>
<dbReference type="Proteomes" id="UP001501310">
    <property type="component" value="Unassembled WGS sequence"/>
</dbReference>
<keyword evidence="3" id="KW-0472">Membrane</keyword>
<protein>
    <submittedName>
        <fullName evidence="7">Outer membrane beta-barrel protein</fullName>
    </submittedName>
</protein>
<dbReference type="InterPro" id="IPR051692">
    <property type="entry name" value="OMP-like"/>
</dbReference>
<keyword evidence="8" id="KW-1185">Reference proteome</keyword>
<dbReference type="Gene3D" id="2.40.160.20">
    <property type="match status" value="1"/>
</dbReference>
<dbReference type="InterPro" id="IPR011250">
    <property type="entry name" value="OMP/PagP_B-barrel"/>
</dbReference>
<evidence type="ECO:0000256" key="1">
    <source>
        <dbReference type="ARBA" id="ARBA00004370"/>
    </source>
</evidence>
<evidence type="ECO:0000256" key="2">
    <source>
        <dbReference type="ARBA" id="ARBA00022729"/>
    </source>
</evidence>
<dbReference type="Pfam" id="PF13505">
    <property type="entry name" value="OMP_b-brl"/>
    <property type="match status" value="1"/>
</dbReference>
<dbReference type="PANTHER" id="PTHR34001:SF3">
    <property type="entry name" value="BLL7405 PROTEIN"/>
    <property type="match status" value="1"/>
</dbReference>
<comment type="similarity">
    <text evidence="4">Belongs to the Omp25/RopB family.</text>
</comment>
<reference evidence="8" key="1">
    <citation type="journal article" date="2019" name="Int. J. Syst. Evol. Microbiol.">
        <title>The Global Catalogue of Microorganisms (GCM) 10K type strain sequencing project: providing services to taxonomists for standard genome sequencing and annotation.</title>
        <authorList>
            <consortium name="The Broad Institute Genomics Platform"/>
            <consortium name="The Broad Institute Genome Sequencing Center for Infectious Disease"/>
            <person name="Wu L."/>
            <person name="Ma J."/>
        </authorList>
    </citation>
    <scope>NUCLEOTIDE SEQUENCE [LARGE SCALE GENOMIC DNA]</scope>
    <source>
        <strain evidence="8">JCM 16603</strain>
    </source>
</reference>
<dbReference type="InterPro" id="IPR027385">
    <property type="entry name" value="Beta-barrel_OMP"/>
</dbReference>
<name>A0ABP7RMH1_9SPHN</name>
<sequence>MKIVIASGLLLGSLVLPAAASAQSASWSGAYVGGRLGVIRQPTGKAERILFDKNLDGTFNDTVLTATGADAFSPGFCNGAARDRVPAASCNFDREGVDGALLVGYDADLGGVVVGLVGEIGRGKATDSVSAFSTTPAFYTMTRRLRTNGAVRARVGVPLGETLPYVTGGIAIADIDRSFSTSNTANTFSQRDTNGRVRGIRLGGGVDQRIGRFTVGLVYLFTNYKDDDYRVRAAGPAPATNPFILTNASGTDFRRSDDRFKTHSINATVGYRF</sequence>
<evidence type="ECO:0000313" key="7">
    <source>
        <dbReference type="EMBL" id="GAA3999571.1"/>
    </source>
</evidence>
<feature type="chain" id="PRO_5046143890" evidence="5">
    <location>
        <begin position="23"/>
        <end position="273"/>
    </location>
</feature>